<dbReference type="SUPFAM" id="SSF56672">
    <property type="entry name" value="DNA/RNA polymerases"/>
    <property type="match status" value="1"/>
</dbReference>
<feature type="domain" description="Reverse transcriptase Ty1/copia-type" evidence="7">
    <location>
        <begin position="675"/>
        <end position="748"/>
    </location>
</feature>
<feature type="coiled-coil region" evidence="5">
    <location>
        <begin position="124"/>
        <end position="151"/>
    </location>
</feature>
<dbReference type="GO" id="GO:0046872">
    <property type="term" value="F:metal ion binding"/>
    <property type="evidence" value="ECO:0007669"/>
    <property type="project" value="UniProtKB-KW"/>
</dbReference>
<keyword evidence="2" id="KW-0479">Metal-binding</keyword>
<evidence type="ECO:0000256" key="1">
    <source>
        <dbReference type="ARBA" id="ARBA00022670"/>
    </source>
</evidence>
<sequence>MDLGYQNPFYLKQSQKKQQSLYDGKVLLEKHDPPVVHDSEETLQLAQESREKMKQLNKEIKPANYTKINHLSRIFVSQTAKSREELYFSNDSKMANVSKSISIPNEEFSDVTTPSEAAKFVGDFKSLAKEADEFLAKHKALELEIERLLRAVVSQDITITPFKTSRKEKHVPNTVKASTRTKLITVSQPPVFTKKDVNSDSNGLSSTGIDNTKTRRPWPKSNTKKDRVPSASKSSRSKNKDAEVEDHHMNLLLSKNNKHMSSACNNIKLDSQNVISKVVRSMCKQYLISVNHDVIQICLWCVDSGCSKHMPGNLKLLINFVWKFMGTVRFGNDHVAVILGFSDLQWGNILITRVYFIEGLGHNLFSVEQRSFNKPLSINLYEMAYASPICLMARTSSTKSWLWHQRLSHLNFDTINDLVENDLVSGLPKFKYYKEHLCPSYEQGKSKRASHPPKPVPNSRQRLHLLHMDLYGPMRIASINGKRTLVEAARTMLIFSRAPLFLWAEVIATACFTQNRSIIHRRFNKTPYELINGRKPDISFLHVFGAICYPKNDREDIGKLGAKGDIGFFIGYSADSCAYRIYNQRTKKIMETINILFDELSAMAFEQRSSKPRLQSMTSRQISSGLDLTYATSTITTQQPTEGELDLLFKAMYDDYIGGQPSVTARTVTASQEPQSRLVVRGYRQEEGIDFEESFASVARMEAIMIFLAYAAHKSFSVFQMDVKTAFLHGSLKEDVYVCQHEGFIDADHPSHNHLFKGTIDPTLFIRRFHDDVLVVLVYVDDIIFGSTHPRLSQPRSTSRSLKGSFAISEEPLIRVFGTFKSTSGGAQFLGEKLVSWSSKKQDYTALSTVEAEYVSLSACCAKVIWMRTQLTDYGFHFNKISIYCDSKSAIAISCNPVQHPRTKHIAVRYHFIKEHVEKDQSMALQPHSSGVKIQDPMLKSSFQDLEHEGGDTRSQGSIILKAKDLDISVVRDQDPRSQARNWDLLQDIWKNTFKIYINRTMYKVHHERVQTDPNLVERLLLALFCNNGTCMHDGIVFLLMLMLPARTIPSYAINDKRAEHFCSWVGHIGHYSKDDVLYTILNAPVYDKYQLIMPVEYSVAHELDKYKKAVLVHDVRYTMALKLIADRIRPRRRSHVKMTGN</sequence>
<dbReference type="GO" id="GO:0004190">
    <property type="term" value="F:aspartic-type endopeptidase activity"/>
    <property type="evidence" value="ECO:0007669"/>
    <property type="project" value="UniProtKB-KW"/>
</dbReference>
<dbReference type="InterPro" id="IPR013103">
    <property type="entry name" value="RVT_2"/>
</dbReference>
<dbReference type="PANTHER" id="PTHR42648:SF18">
    <property type="entry name" value="RETROTRANSPOSON, UNCLASSIFIED-LIKE PROTEIN"/>
    <property type="match status" value="1"/>
</dbReference>
<keyword evidence="4" id="KW-0378">Hydrolase</keyword>
<proteinExistence type="predicted"/>
<evidence type="ECO:0000256" key="4">
    <source>
        <dbReference type="ARBA" id="ARBA00022801"/>
    </source>
</evidence>
<dbReference type="GO" id="GO:0006508">
    <property type="term" value="P:proteolysis"/>
    <property type="evidence" value="ECO:0007669"/>
    <property type="project" value="UniProtKB-KW"/>
</dbReference>
<evidence type="ECO:0000256" key="5">
    <source>
        <dbReference type="SAM" id="Coils"/>
    </source>
</evidence>
<dbReference type="SUPFAM" id="SSF53098">
    <property type="entry name" value="Ribonuclease H-like"/>
    <property type="match status" value="1"/>
</dbReference>
<organism evidence="11">
    <name type="scientific">Tanacetum cinerariifolium</name>
    <name type="common">Dalmatian daisy</name>
    <name type="synonym">Chrysanthemum cinerariifolium</name>
    <dbReference type="NCBI Taxonomy" id="118510"/>
    <lineage>
        <taxon>Eukaryota</taxon>
        <taxon>Viridiplantae</taxon>
        <taxon>Streptophyta</taxon>
        <taxon>Embryophyta</taxon>
        <taxon>Tracheophyta</taxon>
        <taxon>Spermatophyta</taxon>
        <taxon>Magnoliopsida</taxon>
        <taxon>eudicotyledons</taxon>
        <taxon>Gunneridae</taxon>
        <taxon>Pentapetalae</taxon>
        <taxon>asterids</taxon>
        <taxon>campanulids</taxon>
        <taxon>Asterales</taxon>
        <taxon>Asteraceae</taxon>
        <taxon>Asteroideae</taxon>
        <taxon>Anthemideae</taxon>
        <taxon>Anthemidinae</taxon>
        <taxon>Tanacetum</taxon>
    </lineage>
</organism>
<dbReference type="InterPro" id="IPR057670">
    <property type="entry name" value="SH3_retrovirus"/>
</dbReference>
<dbReference type="AlphaFoldDB" id="A0A6L2L9M6"/>
<name>A0A6L2L9M6_TANCI</name>
<dbReference type="InterPro" id="IPR039537">
    <property type="entry name" value="Retrotran_Ty1/copia-like"/>
</dbReference>
<feature type="domain" description="GAG-pre-integrase" evidence="8">
    <location>
        <begin position="386"/>
        <end position="446"/>
    </location>
</feature>
<keyword evidence="1" id="KW-0645">Protease</keyword>
<evidence type="ECO:0000259" key="9">
    <source>
        <dbReference type="Pfam" id="PF22936"/>
    </source>
</evidence>
<evidence type="ECO:0000313" key="11">
    <source>
        <dbReference type="EMBL" id="GEU56975.1"/>
    </source>
</evidence>
<dbReference type="InterPro" id="IPR012337">
    <property type="entry name" value="RNaseH-like_sf"/>
</dbReference>
<gene>
    <name evidence="11" type="ORF">Tci_028953</name>
</gene>
<evidence type="ECO:0000259" key="7">
    <source>
        <dbReference type="Pfam" id="PF07727"/>
    </source>
</evidence>
<evidence type="ECO:0000256" key="3">
    <source>
        <dbReference type="ARBA" id="ARBA00022750"/>
    </source>
</evidence>
<reference evidence="11" key="1">
    <citation type="journal article" date="2019" name="Sci. Rep.">
        <title>Draft genome of Tanacetum cinerariifolium, the natural source of mosquito coil.</title>
        <authorList>
            <person name="Yamashiro T."/>
            <person name="Shiraishi A."/>
            <person name="Satake H."/>
            <person name="Nakayama K."/>
        </authorList>
    </citation>
    <scope>NUCLEOTIDE SEQUENCE</scope>
</reference>
<dbReference type="InterPro" id="IPR054722">
    <property type="entry name" value="PolX-like_BBD"/>
</dbReference>
<dbReference type="PANTHER" id="PTHR42648">
    <property type="entry name" value="TRANSPOSASE, PUTATIVE-RELATED"/>
    <property type="match status" value="1"/>
</dbReference>
<feature type="domain" description="Retrovirus-related Pol polyprotein from transposon TNT 1-94-like beta-barrel" evidence="9">
    <location>
        <begin position="300"/>
        <end position="369"/>
    </location>
</feature>
<dbReference type="Pfam" id="PF22936">
    <property type="entry name" value="Pol_BBD"/>
    <property type="match status" value="1"/>
</dbReference>
<dbReference type="EMBL" id="BKCJ010003754">
    <property type="protein sequence ID" value="GEU56975.1"/>
    <property type="molecule type" value="Genomic_DNA"/>
</dbReference>
<evidence type="ECO:0000259" key="8">
    <source>
        <dbReference type="Pfam" id="PF13976"/>
    </source>
</evidence>
<keyword evidence="3" id="KW-0064">Aspartyl protease</keyword>
<dbReference type="Pfam" id="PF25597">
    <property type="entry name" value="SH3_retrovirus"/>
    <property type="match status" value="1"/>
</dbReference>
<dbReference type="InterPro" id="IPR025724">
    <property type="entry name" value="GAG-pre-integrase_dom"/>
</dbReference>
<feature type="compositionally biased region" description="Polar residues" evidence="6">
    <location>
        <begin position="199"/>
        <end position="211"/>
    </location>
</feature>
<dbReference type="InterPro" id="IPR043502">
    <property type="entry name" value="DNA/RNA_pol_sf"/>
</dbReference>
<evidence type="ECO:0000259" key="10">
    <source>
        <dbReference type="Pfam" id="PF25597"/>
    </source>
</evidence>
<feature type="region of interest" description="Disordered" evidence="6">
    <location>
        <begin position="190"/>
        <end position="245"/>
    </location>
</feature>
<dbReference type="CDD" id="cd09272">
    <property type="entry name" value="RNase_HI_RT_Ty1"/>
    <property type="match status" value="1"/>
</dbReference>
<evidence type="ECO:0000256" key="6">
    <source>
        <dbReference type="SAM" id="MobiDB-lite"/>
    </source>
</evidence>
<accession>A0A6L2L9M6</accession>
<keyword evidence="5" id="KW-0175">Coiled coil</keyword>
<protein>
    <submittedName>
        <fullName evidence="11">Retrovirus-related Pol polyprotein from transposon TNT 1-94</fullName>
    </submittedName>
</protein>
<feature type="domain" description="Retroviral polymerase SH3-like" evidence="10">
    <location>
        <begin position="547"/>
        <end position="606"/>
    </location>
</feature>
<evidence type="ECO:0000256" key="2">
    <source>
        <dbReference type="ARBA" id="ARBA00022723"/>
    </source>
</evidence>
<dbReference type="Pfam" id="PF13976">
    <property type="entry name" value="gag_pre-integrs"/>
    <property type="match status" value="1"/>
</dbReference>
<comment type="caution">
    <text evidence="11">The sequence shown here is derived from an EMBL/GenBank/DDBJ whole genome shotgun (WGS) entry which is preliminary data.</text>
</comment>
<dbReference type="Pfam" id="PF07727">
    <property type="entry name" value="RVT_2"/>
    <property type="match status" value="1"/>
</dbReference>